<gene>
    <name evidence="2" type="ORF">BXYJ_LOCUS3216</name>
</gene>
<organism evidence="3 5">
    <name type="scientific">Bursaphelenchus xylophilus</name>
    <name type="common">Pinewood nematode worm</name>
    <name type="synonym">Aphelenchoides xylophilus</name>
    <dbReference type="NCBI Taxonomy" id="6326"/>
    <lineage>
        <taxon>Eukaryota</taxon>
        <taxon>Metazoa</taxon>
        <taxon>Ecdysozoa</taxon>
        <taxon>Nematoda</taxon>
        <taxon>Chromadorea</taxon>
        <taxon>Rhabditida</taxon>
        <taxon>Tylenchina</taxon>
        <taxon>Tylenchomorpha</taxon>
        <taxon>Aphelenchoidea</taxon>
        <taxon>Aphelenchoididae</taxon>
        <taxon>Bursaphelenchus</taxon>
    </lineage>
</organism>
<dbReference type="AlphaFoldDB" id="A0A1I7SCV7"/>
<accession>A0A1I7SCV7</accession>
<dbReference type="Proteomes" id="UP000095284">
    <property type="component" value="Unplaced"/>
</dbReference>
<proteinExistence type="predicted"/>
<dbReference type="EMBL" id="CAJFCV020000002">
    <property type="protein sequence ID" value="CAG9093404.1"/>
    <property type="molecule type" value="Genomic_DNA"/>
</dbReference>
<evidence type="ECO:0000256" key="1">
    <source>
        <dbReference type="SAM" id="SignalP"/>
    </source>
</evidence>
<dbReference type="Proteomes" id="UP000582659">
    <property type="component" value="Unassembled WGS sequence"/>
</dbReference>
<reference evidence="2" key="2">
    <citation type="submission" date="2020-09" db="EMBL/GenBank/DDBJ databases">
        <authorList>
            <person name="Kikuchi T."/>
        </authorList>
    </citation>
    <scope>NUCLEOTIDE SEQUENCE</scope>
    <source>
        <strain evidence="2">Ka4C1</strain>
    </source>
</reference>
<keyword evidence="1" id="KW-0732">Signal</keyword>
<dbReference type="Proteomes" id="UP000659654">
    <property type="component" value="Unassembled WGS sequence"/>
</dbReference>
<dbReference type="WBParaSite" id="BXY_1086100.1">
    <property type="protein sequence ID" value="BXY_1086100.1"/>
    <property type="gene ID" value="BXY_1086100"/>
</dbReference>
<evidence type="ECO:0000313" key="4">
    <source>
        <dbReference type="Proteomes" id="UP000659654"/>
    </source>
</evidence>
<name>A0A1I7SCV7_BURXY</name>
<evidence type="ECO:0000313" key="2">
    <source>
        <dbReference type="EMBL" id="CAD5213810.1"/>
    </source>
</evidence>
<keyword evidence="4" id="KW-1185">Reference proteome</keyword>
<feature type="signal peptide" evidence="1">
    <location>
        <begin position="1"/>
        <end position="15"/>
    </location>
</feature>
<sequence length="213" mass="24384">MDMILLFLCVAAVSCEHLAELAQLRQPLGNEDRQRLLNKYRLINEDAGLKISTAEVLEFTEIMRKRQRQASEKHHLNLEPHIAELERLFLAVPDSNPRGPEFKEVVAKANDIFDVIASKASSLELVPFHIDMTFLKLLEKNDITNLIRANLKKLGRDFDKTAKYIANVYVRGLKKGKNMHESVEALFNLLSQGDLSAERLDKEIQKIEDILNH</sequence>
<protein>
    <submittedName>
        <fullName evidence="2">(pine wood nematode) hypothetical protein</fullName>
    </submittedName>
</protein>
<evidence type="ECO:0000313" key="5">
    <source>
        <dbReference type="WBParaSite" id="BXY_1086100.1"/>
    </source>
</evidence>
<dbReference type="SMR" id="A0A1I7SCV7"/>
<dbReference type="EMBL" id="CAJFDI010000002">
    <property type="protein sequence ID" value="CAD5213810.1"/>
    <property type="molecule type" value="Genomic_DNA"/>
</dbReference>
<feature type="chain" id="PRO_5035359912" evidence="1">
    <location>
        <begin position="16"/>
        <end position="213"/>
    </location>
</feature>
<reference evidence="5" key="1">
    <citation type="submission" date="2016-11" db="UniProtKB">
        <authorList>
            <consortium name="WormBaseParasite"/>
        </authorList>
    </citation>
    <scope>IDENTIFICATION</scope>
</reference>
<evidence type="ECO:0000313" key="3">
    <source>
        <dbReference type="Proteomes" id="UP000095284"/>
    </source>
</evidence>